<sequence>MLHKFKSIVFASLLGLAGLCSCTENETNNPGSGGQPNTELFTLASEIGGEQGSSYYMATSEALTSGDLTFIGNGTELVGDRSARVAGNDGYIYSLNYGTGMITQYMVLDNGDYERIGEFDAQGFVGTHPRIRVMQNDILVYNVATNGDDRVLQVVAIEIPALKLKSNTEIVIEQSAQSEEQNAIIYRVDSPTILEGKIYFGVARETNDEFENLVEGIETIVLNYPEMTEISVVHNDKYAGHTYGYRAPAMNTAGDGYVYQLNATTRFGFNDQVEGTPASQTVFTRLKDGKYDENYELNINEILGQNYSAVGWFYAGNGIAYLPILHDDLYVTEATNTWTVARVDLINKTATKLNVPLSNLFPYQNGLAIGDKFYMAISPDAQPEEAFVYEFSANSTEANPGLKLDGGNVYIQGIYR</sequence>
<dbReference type="PROSITE" id="PS51257">
    <property type="entry name" value="PROKAR_LIPOPROTEIN"/>
    <property type="match status" value="1"/>
</dbReference>
<feature type="signal peptide" evidence="1">
    <location>
        <begin position="1"/>
        <end position="22"/>
    </location>
</feature>
<keyword evidence="3" id="KW-1185">Reference proteome</keyword>
<protein>
    <recommendedName>
        <fullName evidence="4">DUF4374 domain-containing protein</fullName>
    </recommendedName>
</protein>
<reference evidence="2 3" key="1">
    <citation type="submission" date="2021-12" db="EMBL/GenBank/DDBJ databases">
        <title>Genome sequencing of bacteria with rrn-lacking chromosome and rrn-plasmid.</title>
        <authorList>
            <person name="Anda M."/>
            <person name="Iwasaki W."/>
        </authorList>
    </citation>
    <scope>NUCLEOTIDE SEQUENCE [LARGE SCALE GENOMIC DNA]</scope>
    <source>
        <strain evidence="2 3">NBRC 15940</strain>
    </source>
</reference>
<organism evidence="2 3">
    <name type="scientific">Persicobacter diffluens</name>
    <dbReference type="NCBI Taxonomy" id="981"/>
    <lineage>
        <taxon>Bacteria</taxon>
        <taxon>Pseudomonadati</taxon>
        <taxon>Bacteroidota</taxon>
        <taxon>Cytophagia</taxon>
        <taxon>Cytophagales</taxon>
        <taxon>Persicobacteraceae</taxon>
        <taxon>Persicobacter</taxon>
    </lineage>
</organism>
<keyword evidence="1" id="KW-0732">Signal</keyword>
<evidence type="ECO:0008006" key="4">
    <source>
        <dbReference type="Google" id="ProtNLM"/>
    </source>
</evidence>
<dbReference type="AlphaFoldDB" id="A0AAN4W0L2"/>
<dbReference type="Proteomes" id="UP001310022">
    <property type="component" value="Unassembled WGS sequence"/>
</dbReference>
<proteinExistence type="predicted"/>
<dbReference type="EMBL" id="BQKE01000003">
    <property type="protein sequence ID" value="GJM63456.1"/>
    <property type="molecule type" value="Genomic_DNA"/>
</dbReference>
<feature type="chain" id="PRO_5042918327" description="DUF4374 domain-containing protein" evidence="1">
    <location>
        <begin position="23"/>
        <end position="416"/>
    </location>
</feature>
<accession>A0AAN4W0L2</accession>
<dbReference type="RefSeq" id="WP_338238617.1">
    <property type="nucleotide sequence ID" value="NZ_BQKE01000003.1"/>
</dbReference>
<gene>
    <name evidence="2" type="ORF">PEDI_40080</name>
</gene>
<name>A0AAN4W0L2_9BACT</name>
<evidence type="ECO:0000313" key="3">
    <source>
        <dbReference type="Proteomes" id="UP001310022"/>
    </source>
</evidence>
<comment type="caution">
    <text evidence="2">The sequence shown here is derived from an EMBL/GenBank/DDBJ whole genome shotgun (WGS) entry which is preliminary data.</text>
</comment>
<evidence type="ECO:0000313" key="2">
    <source>
        <dbReference type="EMBL" id="GJM63456.1"/>
    </source>
</evidence>
<evidence type="ECO:0000256" key="1">
    <source>
        <dbReference type="SAM" id="SignalP"/>
    </source>
</evidence>